<dbReference type="VEuPathDB" id="AmoebaDB:DICPUDRAFT_74905"/>
<evidence type="ECO:0000313" key="2">
    <source>
        <dbReference type="EMBL" id="EGC39560.1"/>
    </source>
</evidence>
<dbReference type="RefSeq" id="XP_003283895.1">
    <property type="nucleotide sequence ID" value="XM_003283847.1"/>
</dbReference>
<accession>F0Z931</accession>
<dbReference type="InParanoid" id="F0Z931"/>
<sequence>MIYRIEKKIKLNSSGNIENNSNNNKNKYSKNNDSNRHDNNIADLENLFWVIWRFHLIKKKIFSFIRSKSNYGVYKYNQIYSVPWMVNNSIGLLKDKVLNKGYLVFSDQLHYEEIKDKKEYGRTFKKKTIFNSITDDKEFYYNLFKNYKQFFLTNFEFTFNLLLKYDCLVGYLVFKELYSKKNSGVYCSEEVFHHNYSDLLVQSIIHSSFNMAEYFIKNYKTSISKRDLKSICANSSDSLIEKFKFILKYAPKSIFDKNLHSFFVNLKFHKLKLRMLLELCYIIVSLKELNEAYPVESLDSEVPIPSKEQVLTRGQLDGLVFSNEELETVVYEFPSDNLAIKSLLEMTVSFSGPQHQEQNSIFLVLKYTKIQIEDQALTKLIGTQEKGLEISKFAILSHYRKINPSSSLFKYTRNDKEKKLKFLKLYCKRFYNSSKEKNLSDQQIAQINQSIYHSLVFFDDFDLFDFFKVLLNSVVSIGKLFVLKSEKILYYYKNKYPQDYKLSVLEFINTEFSVFGEQTLELNAFQFILKNRIDFEAILSSNSGCRKLLEIVKKDDMELEQFKLFVLNTTNEFTFNLKSFFLQSFSEKYYATYFWIKETEHFNRATFLPNQLEDDLLLHYHLQKLEIPENSDQLCNNESLVLKIGQSTGEYNLSVLEFIIRKYYITPQPSSSVVVYKILDYSSRVGNLEPFKFIYDRFPFIYQGGHFIEYSKIFIRNAWLYGYPQLLDFLFNYLGLRKFHSCITETKYNEINRILFLNTYSKKTLFKN</sequence>
<evidence type="ECO:0000256" key="1">
    <source>
        <dbReference type="SAM" id="MobiDB-lite"/>
    </source>
</evidence>
<dbReference type="OrthoDB" id="24426at2759"/>
<dbReference type="KEGG" id="dpp:DICPUDRAFT_74905"/>
<dbReference type="Proteomes" id="UP000001064">
    <property type="component" value="Unassembled WGS sequence"/>
</dbReference>
<dbReference type="AlphaFoldDB" id="F0Z931"/>
<feature type="compositionally biased region" description="Low complexity" evidence="1">
    <location>
        <begin position="14"/>
        <end position="32"/>
    </location>
</feature>
<keyword evidence="3" id="KW-1185">Reference proteome</keyword>
<organism evidence="2 3">
    <name type="scientific">Dictyostelium purpureum</name>
    <name type="common">Slime mold</name>
    <dbReference type="NCBI Taxonomy" id="5786"/>
    <lineage>
        <taxon>Eukaryota</taxon>
        <taxon>Amoebozoa</taxon>
        <taxon>Evosea</taxon>
        <taxon>Eumycetozoa</taxon>
        <taxon>Dictyostelia</taxon>
        <taxon>Dictyosteliales</taxon>
        <taxon>Dictyosteliaceae</taxon>
        <taxon>Dictyostelium</taxon>
    </lineage>
</organism>
<feature type="region of interest" description="Disordered" evidence="1">
    <location>
        <begin position="14"/>
        <end position="34"/>
    </location>
</feature>
<reference evidence="3" key="1">
    <citation type="journal article" date="2011" name="Genome Biol.">
        <title>Comparative genomics of the social amoebae Dictyostelium discoideum and Dictyostelium purpureum.</title>
        <authorList>
            <consortium name="US DOE Joint Genome Institute (JGI-PGF)"/>
            <person name="Sucgang R."/>
            <person name="Kuo A."/>
            <person name="Tian X."/>
            <person name="Salerno W."/>
            <person name="Parikh A."/>
            <person name="Feasley C.L."/>
            <person name="Dalin E."/>
            <person name="Tu H."/>
            <person name="Huang E."/>
            <person name="Barry K."/>
            <person name="Lindquist E."/>
            <person name="Shapiro H."/>
            <person name="Bruce D."/>
            <person name="Schmutz J."/>
            <person name="Salamov A."/>
            <person name="Fey P."/>
            <person name="Gaudet P."/>
            <person name="Anjard C."/>
            <person name="Babu M.M."/>
            <person name="Basu S."/>
            <person name="Bushmanova Y."/>
            <person name="van der Wel H."/>
            <person name="Katoh-Kurasawa M."/>
            <person name="Dinh C."/>
            <person name="Coutinho P.M."/>
            <person name="Saito T."/>
            <person name="Elias M."/>
            <person name="Schaap P."/>
            <person name="Kay R.R."/>
            <person name="Henrissat B."/>
            <person name="Eichinger L."/>
            <person name="Rivero F."/>
            <person name="Putnam N.H."/>
            <person name="West C.M."/>
            <person name="Loomis W.F."/>
            <person name="Chisholm R.L."/>
            <person name="Shaulsky G."/>
            <person name="Strassmann J.E."/>
            <person name="Queller D.C."/>
            <person name="Kuspa A."/>
            <person name="Grigoriev I.V."/>
        </authorList>
    </citation>
    <scope>NUCLEOTIDE SEQUENCE [LARGE SCALE GENOMIC DNA]</scope>
    <source>
        <strain evidence="3">QSDP1</strain>
    </source>
</reference>
<dbReference type="PANTHER" id="PTHR31550">
    <property type="entry name" value="ANKYRIN REPEAT PROTEIN-RELATED-RELATED"/>
    <property type="match status" value="1"/>
</dbReference>
<gene>
    <name evidence="2" type="ORF">DICPUDRAFT_74905</name>
</gene>
<proteinExistence type="predicted"/>
<dbReference type="OMA" id="NEICFRT"/>
<protein>
    <submittedName>
        <fullName evidence="2">Uncharacterized protein</fullName>
    </submittedName>
</protein>
<name>F0Z931_DICPU</name>
<dbReference type="EMBL" id="GL870955">
    <property type="protein sequence ID" value="EGC39560.1"/>
    <property type="molecule type" value="Genomic_DNA"/>
</dbReference>
<evidence type="ECO:0000313" key="3">
    <source>
        <dbReference type="Proteomes" id="UP000001064"/>
    </source>
</evidence>
<dbReference type="PANTHER" id="PTHR31550:SF2">
    <property type="entry name" value="ANKYRIN REPEAT PROTEIN-RELATED"/>
    <property type="match status" value="1"/>
</dbReference>
<dbReference type="GeneID" id="10509800"/>